<evidence type="ECO:0000313" key="4">
    <source>
        <dbReference type="Ensembl" id="ENSDCDP00010020790.1"/>
    </source>
</evidence>
<feature type="region of interest" description="Disordered" evidence="3">
    <location>
        <begin position="157"/>
        <end position="213"/>
    </location>
</feature>
<feature type="compositionally biased region" description="Basic and acidic residues" evidence="3">
    <location>
        <begin position="414"/>
        <end position="429"/>
    </location>
</feature>
<feature type="compositionally biased region" description="Basic and acidic residues" evidence="3">
    <location>
        <begin position="488"/>
        <end position="506"/>
    </location>
</feature>
<comment type="similarity">
    <text evidence="1">Belongs to the dapper family.</text>
</comment>
<dbReference type="GO" id="GO:0005737">
    <property type="term" value="C:cytoplasm"/>
    <property type="evidence" value="ECO:0007669"/>
    <property type="project" value="TreeGrafter"/>
</dbReference>
<proteinExistence type="inferred from homology"/>
<keyword evidence="5" id="KW-1185">Reference proteome</keyword>
<dbReference type="Proteomes" id="UP000694580">
    <property type="component" value="Unplaced"/>
</dbReference>
<dbReference type="GeneTree" id="ENSGT00950000183181"/>
<dbReference type="Pfam" id="PF15268">
    <property type="entry name" value="Dapper"/>
    <property type="match status" value="2"/>
</dbReference>
<evidence type="ECO:0000256" key="1">
    <source>
        <dbReference type="ARBA" id="ARBA00010807"/>
    </source>
</evidence>
<feature type="region of interest" description="Disordered" evidence="3">
    <location>
        <begin position="657"/>
        <end position="698"/>
    </location>
</feature>
<reference evidence="4" key="2">
    <citation type="submission" date="2025-09" db="UniProtKB">
        <authorList>
            <consortium name="Ensembl"/>
        </authorList>
    </citation>
    <scope>IDENTIFICATION</scope>
</reference>
<gene>
    <name evidence="4" type="primary">DACT2</name>
</gene>
<dbReference type="GO" id="GO:1900108">
    <property type="term" value="P:negative regulation of nodal signaling pathway"/>
    <property type="evidence" value="ECO:0007669"/>
    <property type="project" value="TreeGrafter"/>
</dbReference>
<dbReference type="Ensembl" id="ENSDCDT00010022425.1">
    <property type="protein sequence ID" value="ENSDCDP00010020790.1"/>
    <property type="gene ID" value="ENSDCDG00010009784.1"/>
</dbReference>
<dbReference type="PANTHER" id="PTHR15919:SF13">
    <property type="entry name" value="DAPPER HOMOLOG 2"/>
    <property type="match status" value="1"/>
</dbReference>
<evidence type="ECO:0000313" key="5">
    <source>
        <dbReference type="Proteomes" id="UP000694580"/>
    </source>
</evidence>
<dbReference type="InterPro" id="IPR024843">
    <property type="entry name" value="Dapper"/>
</dbReference>
<sequence length="754" mass="80851">MLGRKAPGAGMDRGRAGERLRAALAGLQELRFLRDKQRDMVTWALRLDLAEPPTPFVQVAPGEITEEQRLEATLTALKQQLTRVRKQDVGLKTHLQQLDQQINELKLDVCKVSTEHLESDSRPSSGFYELSDGGSGSLSNSCTSVYSECLSSSSQTNLLQPSACPAPKAESCRRRSADESAARADPPRSRGARLGGSRIRTSTTSAERARRRPVSTGENNFYCSLPVAVPVTTTHPLHGTGDLDHVTAPGPGCGGSALTYSLRNPVVDLRYQNDLVSRGGGEVYHYPSPLHAVALQSPIFSPCADAGGTRRPSVTEAAPAVARGAEEGATKGVGYIDKILQRSASKISVREDNGPDGPQVGFARRPPARGSGSGAVRSGSRVEPPGRPDAGRRASEQAAPQTTTAEVAALAEEVSGRSRETPKAPERKQKPACPSEELSAKPAFVRAQFVPAGSQHVKVGHADKKMKAAKLRRRSCDKPRGPKPPKPSSKERDLEPSSRMRGDRYPKHSNAGKHSGLSGLPTPPYASCGHQVSRSSKTYRPHHLVSDPTAIDPGRTNHLNPSEGWSSHPAAGSQKQRMKDVPVHGATRRSAVTRTVGARPKSGHWPFQPSNQSGYNPGPFLGAARCYPPRCESVLSEYSAECASLFHSTIVESSGDELSDYTTNRYGDSESSQDSQSHTDSDSSLSLDEEDLEDEEQEGGLVWAEAALGPTAAGLPLTRSARPAASTCRIKASRALKKKIRRFQPASLKVMTLV</sequence>
<dbReference type="PANTHER" id="PTHR15919">
    <property type="entry name" value="DAPPER-RELATED"/>
    <property type="match status" value="1"/>
</dbReference>
<protein>
    <recommendedName>
        <fullName evidence="6">Dapper homolog 2</fullName>
    </recommendedName>
</protein>
<evidence type="ECO:0008006" key="6">
    <source>
        <dbReference type="Google" id="ProtNLM"/>
    </source>
</evidence>
<accession>A0AAY4BIN9</accession>
<feature type="compositionally biased region" description="Low complexity" evidence="3">
    <location>
        <begin position="402"/>
        <end position="413"/>
    </location>
</feature>
<organism evidence="4 5">
    <name type="scientific">Denticeps clupeoides</name>
    <name type="common">denticle herring</name>
    <dbReference type="NCBI Taxonomy" id="299321"/>
    <lineage>
        <taxon>Eukaryota</taxon>
        <taxon>Metazoa</taxon>
        <taxon>Chordata</taxon>
        <taxon>Craniata</taxon>
        <taxon>Vertebrata</taxon>
        <taxon>Euteleostomi</taxon>
        <taxon>Actinopterygii</taxon>
        <taxon>Neopterygii</taxon>
        <taxon>Teleostei</taxon>
        <taxon>Clupei</taxon>
        <taxon>Clupeiformes</taxon>
        <taxon>Denticipitoidei</taxon>
        <taxon>Denticipitidae</taxon>
        <taxon>Denticeps</taxon>
    </lineage>
</organism>
<dbReference type="AlphaFoldDB" id="A0AAY4BIN9"/>
<reference evidence="4" key="1">
    <citation type="submission" date="2025-08" db="UniProtKB">
        <authorList>
            <consortium name="Ensembl"/>
        </authorList>
    </citation>
    <scope>IDENTIFICATION</scope>
</reference>
<feature type="compositionally biased region" description="Basic and acidic residues" evidence="3">
    <location>
        <begin position="384"/>
        <end position="395"/>
    </location>
</feature>
<keyword evidence="2" id="KW-0175">Coiled coil</keyword>
<evidence type="ECO:0000256" key="3">
    <source>
        <dbReference type="SAM" id="MobiDB-lite"/>
    </source>
</evidence>
<evidence type="ECO:0000256" key="2">
    <source>
        <dbReference type="ARBA" id="ARBA00023054"/>
    </source>
</evidence>
<feature type="compositionally biased region" description="Low complexity" evidence="3">
    <location>
        <begin position="197"/>
        <end position="206"/>
    </location>
</feature>
<feature type="compositionally biased region" description="Acidic residues" evidence="3">
    <location>
        <begin position="687"/>
        <end position="698"/>
    </location>
</feature>
<feature type="compositionally biased region" description="Low complexity" evidence="3">
    <location>
        <begin position="669"/>
        <end position="686"/>
    </location>
</feature>
<feature type="compositionally biased region" description="Low complexity" evidence="3">
    <location>
        <begin position="368"/>
        <end position="382"/>
    </location>
</feature>
<feature type="compositionally biased region" description="Basic and acidic residues" evidence="3">
    <location>
        <begin position="170"/>
        <end position="188"/>
    </location>
</feature>
<feature type="region of interest" description="Disordered" evidence="3">
    <location>
        <begin position="346"/>
        <end position="611"/>
    </location>
</feature>
<name>A0AAY4BIN9_9TELE</name>